<keyword evidence="3 5" id="KW-1133">Transmembrane helix</keyword>
<protein>
    <recommendedName>
        <fullName evidence="5">UPF0182 protein UT18_C0003G0006</fullName>
    </recommendedName>
</protein>
<feature type="transmembrane region" description="Helical" evidence="5">
    <location>
        <begin position="282"/>
        <end position="300"/>
    </location>
</feature>
<keyword evidence="4 5" id="KW-0472">Membrane</keyword>
<feature type="transmembrane region" description="Helical" evidence="5">
    <location>
        <begin position="81"/>
        <end position="102"/>
    </location>
</feature>
<feature type="transmembrane region" description="Helical" evidence="5">
    <location>
        <begin position="190"/>
        <end position="209"/>
    </location>
</feature>
<comment type="caution">
    <text evidence="6">The sequence shown here is derived from an EMBL/GenBank/DDBJ whole genome shotgun (WGS) entry which is preliminary data.</text>
</comment>
<accession>A0A0G0LVU6</accession>
<dbReference type="EMBL" id="LBVV01000003">
    <property type="protein sequence ID" value="KKQ95147.1"/>
    <property type="molecule type" value="Genomic_DNA"/>
</dbReference>
<dbReference type="AlphaFoldDB" id="A0A0G0LVU6"/>
<dbReference type="PANTHER" id="PTHR39344:SF1">
    <property type="entry name" value="UPF0182 PROTEIN SLL1060"/>
    <property type="match status" value="1"/>
</dbReference>
<comment type="similarity">
    <text evidence="5">Belongs to the UPF0182 family.</text>
</comment>
<name>A0A0G0LVU6_UNCC2</name>
<dbReference type="HAMAP" id="MF_01600">
    <property type="entry name" value="UPF0182"/>
    <property type="match status" value="1"/>
</dbReference>
<dbReference type="GO" id="GO:0005576">
    <property type="term" value="C:extracellular region"/>
    <property type="evidence" value="ECO:0007669"/>
    <property type="project" value="TreeGrafter"/>
</dbReference>
<feature type="transmembrane region" description="Helical" evidence="5">
    <location>
        <begin position="312"/>
        <end position="334"/>
    </location>
</feature>
<evidence type="ECO:0000313" key="7">
    <source>
        <dbReference type="Proteomes" id="UP000034207"/>
    </source>
</evidence>
<evidence type="ECO:0000256" key="3">
    <source>
        <dbReference type="ARBA" id="ARBA00022989"/>
    </source>
</evidence>
<evidence type="ECO:0000256" key="2">
    <source>
        <dbReference type="ARBA" id="ARBA00022692"/>
    </source>
</evidence>
<dbReference type="PATRIC" id="fig|1618345.3.peg.135"/>
<evidence type="ECO:0000256" key="5">
    <source>
        <dbReference type="HAMAP-Rule" id="MF_01600"/>
    </source>
</evidence>
<sequence>MLQFLLFLLWCVIFFAPGAYFLVSKKSGLTGRIAGGLWIFAGFVSAFILDYVLGKWVDLMWYKEVGYVSRFWAPILTSWKVFLVVFFVSLAFMVINVLFAIIRTEGEDDAKIASGIKGSVEADYAIGMRWLLLAVSFILSLIIASIAATNWNQVLLYFNQVPFGITDPIFGKDLGFYVFTLPMIRFALDLGYAILFLTVVIAAIMYMFQVHDQGLGRYVNDWASAKGSKFLNHIISHGAILGVIWGIHLVFSTIKANWELLYSERGVVFGASYTDVHAQITANWIFCGSLIVAIVLFLIAAKVKSTDKTIGFAIAGAAVPLIAMILALWIYPWIVQTYEVSPNEIAKETPYIKHDIQFTREAWGLSADKVEEKTIPLDTGIGTDILKKDKASLDSVRLWSWQILGQTLRQTQLFRTYYDFGDIDIDRYTIDGKETQVMLTLREMDQKSLPEQSKTWLNEHFVYTHGSGAVVCQVNKFAPDGSPYFLAKDIPTKTTFDVFKIKSPEIYFGEKTGKYVYVGSYPEFDYPDGDENKTTRYDGTGGIRIGSGMRRFAIALRFDGLRLFTSEFVKPQTKIMFNRSIMSRVKAIAPTFLKLDPDPYAVIAEGRLFYILDAYTYSNDYPYSSPREFMEENVNYVRNSVKIVIDAKNGSVDFYVFDNDPFIQAYSRIYPGMFKSADKMPAELKKHIRYPEALFSVQAKIFGTYHMSNPGTFYNKEDAWRVASEKAKDQPIEPYYVLTNLESSKPEFAIVSPFSPLIRDNMIGWLAAKCDDPNYGKLVVYKFSKDRLTKGPLQIFANINQDETLSKDITLWNQQGSKVIWGNLIVTPLSGNRLMYSMPLFIQADQARMPELRRVILATNDKLVYANTYEEALKKLVTSEGGAIAQPNRAGGTKQTTDQLIREAADHLNNYQLLTGKGQIGNAGKELEEAGRILNQLVQPKN</sequence>
<evidence type="ECO:0000256" key="1">
    <source>
        <dbReference type="ARBA" id="ARBA00022475"/>
    </source>
</evidence>
<dbReference type="InterPro" id="IPR005372">
    <property type="entry name" value="UPF0182"/>
</dbReference>
<dbReference type="Proteomes" id="UP000034207">
    <property type="component" value="Unassembled WGS sequence"/>
</dbReference>
<proteinExistence type="inferred from homology"/>
<reference evidence="6 7" key="1">
    <citation type="journal article" date="2015" name="Nature">
        <title>rRNA introns, odd ribosomes, and small enigmatic genomes across a large radiation of phyla.</title>
        <authorList>
            <person name="Brown C.T."/>
            <person name="Hug L.A."/>
            <person name="Thomas B.C."/>
            <person name="Sharon I."/>
            <person name="Castelle C.J."/>
            <person name="Singh A."/>
            <person name="Wilkins M.J."/>
            <person name="Williams K.H."/>
            <person name="Banfield J.F."/>
        </authorList>
    </citation>
    <scope>NUCLEOTIDE SEQUENCE [LARGE SCALE GENOMIC DNA]</scope>
</reference>
<dbReference type="GO" id="GO:0005886">
    <property type="term" value="C:plasma membrane"/>
    <property type="evidence" value="ECO:0007669"/>
    <property type="project" value="UniProtKB-SubCell"/>
</dbReference>
<comment type="subcellular location">
    <subcellularLocation>
        <location evidence="5">Cell membrane</location>
        <topology evidence="5">Multi-pass membrane protein</topology>
    </subcellularLocation>
</comment>
<feature type="transmembrane region" description="Helical" evidence="5">
    <location>
        <begin position="230"/>
        <end position="251"/>
    </location>
</feature>
<feature type="transmembrane region" description="Helical" evidence="5">
    <location>
        <begin position="35"/>
        <end position="53"/>
    </location>
</feature>
<feature type="transmembrane region" description="Helical" evidence="5">
    <location>
        <begin position="6"/>
        <end position="23"/>
    </location>
</feature>
<keyword evidence="2 5" id="KW-0812">Transmembrane</keyword>
<evidence type="ECO:0000256" key="4">
    <source>
        <dbReference type="ARBA" id="ARBA00023136"/>
    </source>
</evidence>
<gene>
    <name evidence="6" type="ORF">UT18_C0003G0006</name>
</gene>
<evidence type="ECO:0000313" key="6">
    <source>
        <dbReference type="EMBL" id="KKQ95147.1"/>
    </source>
</evidence>
<dbReference type="Pfam" id="PF03699">
    <property type="entry name" value="UPF0182"/>
    <property type="match status" value="1"/>
</dbReference>
<dbReference type="PANTHER" id="PTHR39344">
    <property type="entry name" value="UPF0182 PROTEIN SLL1060"/>
    <property type="match status" value="1"/>
</dbReference>
<feature type="transmembrane region" description="Helical" evidence="5">
    <location>
        <begin position="130"/>
        <end position="151"/>
    </location>
</feature>
<keyword evidence="1 5" id="KW-1003">Cell membrane</keyword>
<organism evidence="6 7">
    <name type="scientific">candidate division CPR2 bacterium GW2011_GWC2_39_10</name>
    <dbReference type="NCBI Taxonomy" id="1618345"/>
    <lineage>
        <taxon>Bacteria</taxon>
        <taxon>Bacteria division CPR2</taxon>
    </lineage>
</organism>